<evidence type="ECO:0000313" key="2">
    <source>
        <dbReference type="EMBL" id="SVB43797.1"/>
    </source>
</evidence>
<dbReference type="InterPro" id="IPR004155">
    <property type="entry name" value="PBS_lyase_HEAT"/>
</dbReference>
<comment type="function">
    <text evidence="1">Catalyzes the hydroxylation of the N(6)-(4-aminobutyl)-L-lysine intermediate produced by deoxyhypusine synthase/DHPS on a critical lysine of the eukaryotic translation initiation factor 5A/eIF-5A. This is the second step of the post-translational modification of that lysine into an unusual amino acid residue named hypusine. Hypusination is unique to mature eIF-5A factor and is essential for its function.</text>
</comment>
<dbReference type="EMBL" id="UINC01041901">
    <property type="protein sequence ID" value="SVB43797.1"/>
    <property type="molecule type" value="Genomic_DNA"/>
</dbReference>
<sequence>MSTGKDSTLRFNCSVLLFVIYGLLFVSCRSSEHEIEKYVLQMVATNANDRALAVKYLREVGALAIPNLIVALDSQDLTIRANVVWLLGEIGEPVEQIVPLLIRAFADSDQNVRTNALLSIISIGKSAVPFLIDVFESPNADVRQQAAFALGEIGQLINLIIPALIGNLDDKEWNVRRVSVRALLNIGQPAVPQLIEALNHGNKETQRTARIALDQMAHRKR</sequence>
<name>A0A382E1S0_9ZZZZ</name>
<dbReference type="SMART" id="SM00567">
    <property type="entry name" value="EZ_HEAT"/>
    <property type="match status" value="4"/>
</dbReference>
<dbReference type="SUPFAM" id="SSF48371">
    <property type="entry name" value="ARM repeat"/>
    <property type="match status" value="1"/>
</dbReference>
<dbReference type="PANTHER" id="PTHR12697:SF5">
    <property type="entry name" value="DEOXYHYPUSINE HYDROXYLASE"/>
    <property type="match status" value="1"/>
</dbReference>
<dbReference type="PANTHER" id="PTHR12697">
    <property type="entry name" value="PBS LYASE HEAT-LIKE PROTEIN"/>
    <property type="match status" value="1"/>
</dbReference>
<dbReference type="GO" id="GO:0016491">
    <property type="term" value="F:oxidoreductase activity"/>
    <property type="evidence" value="ECO:0007669"/>
    <property type="project" value="TreeGrafter"/>
</dbReference>
<evidence type="ECO:0008006" key="3">
    <source>
        <dbReference type="Google" id="ProtNLM"/>
    </source>
</evidence>
<dbReference type="AlphaFoldDB" id="A0A382E1S0"/>
<dbReference type="Pfam" id="PF13646">
    <property type="entry name" value="HEAT_2"/>
    <property type="match status" value="2"/>
</dbReference>
<organism evidence="2">
    <name type="scientific">marine metagenome</name>
    <dbReference type="NCBI Taxonomy" id="408172"/>
    <lineage>
        <taxon>unclassified sequences</taxon>
        <taxon>metagenomes</taxon>
        <taxon>ecological metagenomes</taxon>
    </lineage>
</organism>
<dbReference type="InterPro" id="IPR021133">
    <property type="entry name" value="HEAT_type_2"/>
</dbReference>
<dbReference type="PROSITE" id="PS50077">
    <property type="entry name" value="HEAT_REPEAT"/>
    <property type="match status" value="1"/>
</dbReference>
<dbReference type="Gene3D" id="1.25.10.10">
    <property type="entry name" value="Leucine-rich Repeat Variant"/>
    <property type="match status" value="2"/>
</dbReference>
<reference evidence="2" key="1">
    <citation type="submission" date="2018-05" db="EMBL/GenBank/DDBJ databases">
        <authorList>
            <person name="Lanie J.A."/>
            <person name="Ng W.-L."/>
            <person name="Kazmierczak K.M."/>
            <person name="Andrzejewski T.M."/>
            <person name="Davidsen T.M."/>
            <person name="Wayne K.J."/>
            <person name="Tettelin H."/>
            <person name="Glass J.I."/>
            <person name="Rusch D."/>
            <person name="Podicherti R."/>
            <person name="Tsui H.-C.T."/>
            <person name="Winkler M.E."/>
        </authorList>
    </citation>
    <scope>NUCLEOTIDE SEQUENCE</scope>
</reference>
<evidence type="ECO:0000256" key="1">
    <source>
        <dbReference type="ARBA" id="ARBA00045876"/>
    </source>
</evidence>
<protein>
    <recommendedName>
        <fullName evidence="3">HEAT repeat domain-containing protein</fullName>
    </recommendedName>
</protein>
<gene>
    <name evidence="2" type="ORF">METZ01_LOCUS196651</name>
</gene>
<dbReference type="PROSITE" id="PS51257">
    <property type="entry name" value="PROKAR_LIPOPROTEIN"/>
    <property type="match status" value="1"/>
</dbReference>
<proteinExistence type="predicted"/>
<accession>A0A382E1S0</accession>
<dbReference type="InterPro" id="IPR011989">
    <property type="entry name" value="ARM-like"/>
</dbReference>
<dbReference type="InterPro" id="IPR016024">
    <property type="entry name" value="ARM-type_fold"/>
</dbReference>